<sequence length="103" mass="11515">MALFDTICQVESEDRCENGLYGQLGYVGRFVQTRLSKGNSVYFCCSDQLIVETTDKVNSTTAIVGLSQRNRGPAPTWTTDPFRVVINGIWKMRQTISKVSSTK</sequence>
<evidence type="ECO:0000313" key="2">
    <source>
        <dbReference type="Proteomes" id="UP000784294"/>
    </source>
</evidence>
<dbReference type="Proteomes" id="UP000784294">
    <property type="component" value="Unassembled WGS sequence"/>
</dbReference>
<evidence type="ECO:0000313" key="1">
    <source>
        <dbReference type="EMBL" id="VEL07465.1"/>
    </source>
</evidence>
<protein>
    <submittedName>
        <fullName evidence="1">Uncharacterized protein</fullName>
    </submittedName>
</protein>
<gene>
    <name evidence="1" type="ORF">PXEA_LOCUS905</name>
</gene>
<keyword evidence="2" id="KW-1185">Reference proteome</keyword>
<name>A0A448WB73_9PLAT</name>
<dbReference type="AlphaFoldDB" id="A0A448WB73"/>
<comment type="caution">
    <text evidence="1">The sequence shown here is derived from an EMBL/GenBank/DDBJ whole genome shotgun (WGS) entry which is preliminary data.</text>
</comment>
<accession>A0A448WB73</accession>
<proteinExistence type="predicted"/>
<reference evidence="1" key="1">
    <citation type="submission" date="2018-11" db="EMBL/GenBank/DDBJ databases">
        <authorList>
            <consortium name="Pathogen Informatics"/>
        </authorList>
    </citation>
    <scope>NUCLEOTIDE SEQUENCE</scope>
</reference>
<dbReference type="EMBL" id="CAAALY010001798">
    <property type="protein sequence ID" value="VEL07465.1"/>
    <property type="molecule type" value="Genomic_DNA"/>
</dbReference>
<organism evidence="1 2">
    <name type="scientific">Protopolystoma xenopodis</name>
    <dbReference type="NCBI Taxonomy" id="117903"/>
    <lineage>
        <taxon>Eukaryota</taxon>
        <taxon>Metazoa</taxon>
        <taxon>Spiralia</taxon>
        <taxon>Lophotrochozoa</taxon>
        <taxon>Platyhelminthes</taxon>
        <taxon>Monogenea</taxon>
        <taxon>Polyopisthocotylea</taxon>
        <taxon>Polystomatidea</taxon>
        <taxon>Polystomatidae</taxon>
        <taxon>Protopolystoma</taxon>
    </lineage>
</organism>